<dbReference type="Proteomes" id="UP000886058">
    <property type="component" value="Unassembled WGS sequence"/>
</dbReference>
<evidence type="ECO:0000259" key="2">
    <source>
        <dbReference type="Pfam" id="PF01593"/>
    </source>
</evidence>
<dbReference type="Pfam" id="PF01593">
    <property type="entry name" value="Amino_oxidase"/>
    <property type="match status" value="1"/>
</dbReference>
<evidence type="ECO:0000313" key="3">
    <source>
        <dbReference type="EMBL" id="HHE31784.1"/>
    </source>
</evidence>
<protein>
    <submittedName>
        <fullName evidence="3">NAD(P)/FAD-dependent oxidoreductase</fullName>
    </submittedName>
</protein>
<dbReference type="SUPFAM" id="SSF51971">
    <property type="entry name" value="Nucleotide-binding domain"/>
    <property type="match status" value="1"/>
</dbReference>
<dbReference type="PANTHER" id="PTHR21197:SF0">
    <property type="entry name" value="UDP-GALACTOPYRANOSE MUTASE"/>
    <property type="match status" value="1"/>
</dbReference>
<dbReference type="GO" id="GO:0016491">
    <property type="term" value="F:oxidoreductase activity"/>
    <property type="evidence" value="ECO:0007669"/>
    <property type="project" value="InterPro"/>
</dbReference>
<dbReference type="PANTHER" id="PTHR21197">
    <property type="entry name" value="UDP-GALACTOPYRANOSE MUTASE"/>
    <property type="match status" value="1"/>
</dbReference>
<proteinExistence type="predicted"/>
<dbReference type="PRINTS" id="PR00419">
    <property type="entry name" value="ADXRDTASE"/>
</dbReference>
<dbReference type="InterPro" id="IPR036188">
    <property type="entry name" value="FAD/NAD-bd_sf"/>
</dbReference>
<dbReference type="GO" id="GO:0005829">
    <property type="term" value="C:cytosol"/>
    <property type="evidence" value="ECO:0007669"/>
    <property type="project" value="TreeGrafter"/>
</dbReference>
<feature type="compositionally biased region" description="Basic and acidic residues" evidence="1">
    <location>
        <begin position="81"/>
        <end position="93"/>
    </location>
</feature>
<dbReference type="GO" id="GO:0008767">
    <property type="term" value="F:UDP-galactopyranose mutase activity"/>
    <property type="evidence" value="ECO:0007669"/>
    <property type="project" value="TreeGrafter"/>
</dbReference>
<comment type="caution">
    <text evidence="3">The sequence shown here is derived from an EMBL/GenBank/DDBJ whole genome shotgun (WGS) entry which is preliminary data.</text>
</comment>
<dbReference type="GO" id="GO:0050660">
    <property type="term" value="F:flavin adenine dinucleotide binding"/>
    <property type="evidence" value="ECO:0007669"/>
    <property type="project" value="TreeGrafter"/>
</dbReference>
<feature type="region of interest" description="Disordered" evidence="1">
    <location>
        <begin position="77"/>
        <end position="99"/>
    </location>
</feature>
<dbReference type="AlphaFoldDB" id="A0A7C5HIZ6"/>
<dbReference type="NCBIfam" id="NF005549">
    <property type="entry name" value="PRK07208.1-5"/>
    <property type="match status" value="1"/>
</dbReference>
<feature type="domain" description="Amine oxidase" evidence="2">
    <location>
        <begin position="12"/>
        <end position="311"/>
    </location>
</feature>
<name>A0A7C5HIZ6_9CHLB</name>
<evidence type="ECO:0000256" key="1">
    <source>
        <dbReference type="SAM" id="MobiDB-lite"/>
    </source>
</evidence>
<dbReference type="NCBIfam" id="NF005546">
    <property type="entry name" value="PRK07208.1-2"/>
    <property type="match status" value="1"/>
</dbReference>
<organism evidence="3">
    <name type="scientific">Chlorobaculum parvum</name>
    <dbReference type="NCBI Taxonomy" id="274539"/>
    <lineage>
        <taxon>Bacteria</taxon>
        <taxon>Pseudomonadati</taxon>
        <taxon>Chlorobiota</taxon>
        <taxon>Chlorobiia</taxon>
        <taxon>Chlorobiales</taxon>
        <taxon>Chlorobiaceae</taxon>
        <taxon>Chlorobaculum</taxon>
    </lineage>
</organism>
<dbReference type="InterPro" id="IPR002937">
    <property type="entry name" value="Amino_oxidase"/>
</dbReference>
<accession>A0A7C5HIZ6</accession>
<reference evidence="3" key="1">
    <citation type="journal article" date="2020" name="mSystems">
        <title>Genome- and Community-Level Interaction Insights into Carbon Utilization and Element Cycling Functions of Hydrothermarchaeota in Hydrothermal Sediment.</title>
        <authorList>
            <person name="Zhou Z."/>
            <person name="Liu Y."/>
            <person name="Xu W."/>
            <person name="Pan J."/>
            <person name="Luo Z.H."/>
            <person name="Li M."/>
        </authorList>
    </citation>
    <scope>NUCLEOTIDE SEQUENCE [LARGE SCALE GENOMIC DNA]</scope>
    <source>
        <strain evidence="3">HyVt-633</strain>
    </source>
</reference>
<dbReference type="Gene3D" id="3.50.50.60">
    <property type="entry name" value="FAD/NAD(P)-binding domain"/>
    <property type="match status" value="1"/>
</dbReference>
<gene>
    <name evidence="3" type="ORF">ENL07_03935</name>
</gene>
<sequence length="530" mass="60233">MQNILIIGAGPAGLTAAYELLKSNPDRNVTILERTDRIGGISCTIDYKGNRIDIGGHRFFSKSDRVMDWWMARMPVQGKPSSDDKLLGREKSWSPDGPDPETIDRTLLIRDRLSRIFYLRKFFDYPISLKAETLFNLGLGRTLKAGIGYFSAQIFKNRNEESLEEFMVNHFGRPLYEMFFEDYTRKVWGKHPSEISADWGAQRIKTLSLSTVLSSAVKKLFSAKGHNDLRQKETDTSLIEQFLYPKLGPGQMWECLAGDIRAMGGTILMNHKVVDVALENGQVQRVTAESPAGKAVFACDGCISTMPVKDIVAAFSGTRVPAEIGKIAETLPYRDFMTVGLLVKKLKISNTTRTKTRNGLVPDTWMYIQERDVQLCRLQIFNNWSPYMVKDPETVWIGLEYMCSEHDKIWKMDDAGFTALAVDELCKTGIIERSDVLDSCRFRIEKAYPAYFGGYLRFEEVRGYLDQIPNLFCIGRNGQHRYNNQDHSMLSAFEAVKCINEGNSDKTAVWEVNTEHDYHEHKAEPADGKK</sequence>
<dbReference type="EMBL" id="DRSQ01000084">
    <property type="protein sequence ID" value="HHE31784.1"/>
    <property type="molecule type" value="Genomic_DNA"/>
</dbReference>